<name>A0A4P9W018_9FUNG</name>
<dbReference type="Proteomes" id="UP000269721">
    <property type="component" value="Unassembled WGS sequence"/>
</dbReference>
<evidence type="ECO:0000313" key="2">
    <source>
        <dbReference type="EMBL" id="RKO84413.1"/>
    </source>
</evidence>
<evidence type="ECO:0000313" key="3">
    <source>
        <dbReference type="Proteomes" id="UP000269721"/>
    </source>
</evidence>
<keyword evidence="3" id="KW-1185">Reference proteome</keyword>
<sequence length="421" mass="46432">MSERRGIQVTTAVPSVTATKETYPDSKAPRISETPLFYNAGRVEITFVERQAAAEYLRTNERSLCAVFIPASLAPPPPPEATKPLSPSTKPTDQPAPPPEPINPPAPNLEPADLFPIPPRAPVPPLKRLVFVLQGYMLVHTTGNVAVKQEGFNMFSEDEEEAFKLLQAEMEVTRDDLQFQLGVSLADLALPPSSTSLGTARMTCSETDLDDFQPANLWKEVTILKRSLKDQSSAIAQLQKHSREQDAANAELKQLCLDHEARHLAQEVVNTKTQQQTADMAAGMLELRREGAGYQASLNKVRLGNLVMKYLEKKEMATVKEGDVGPLQSDDLDALRRVLFTRNDTAHSSNKEEERAAIQLLDVDARRFLEHLFNSIASPSTCTFAFSAPRAAGALPPSHFRSLIGRIEDASLLPFLIEMQI</sequence>
<evidence type="ECO:0000256" key="1">
    <source>
        <dbReference type="SAM" id="MobiDB-lite"/>
    </source>
</evidence>
<gene>
    <name evidence="2" type="ORF">BDK51DRAFT_38022</name>
</gene>
<dbReference type="EMBL" id="ML000132">
    <property type="protein sequence ID" value="RKO84413.1"/>
    <property type="molecule type" value="Genomic_DNA"/>
</dbReference>
<dbReference type="AlphaFoldDB" id="A0A4P9W018"/>
<feature type="region of interest" description="Disordered" evidence="1">
    <location>
        <begin position="73"/>
        <end position="115"/>
    </location>
</feature>
<reference evidence="3" key="1">
    <citation type="journal article" date="2018" name="Nat. Microbiol.">
        <title>Leveraging single-cell genomics to expand the fungal tree of life.</title>
        <authorList>
            <person name="Ahrendt S.R."/>
            <person name="Quandt C.A."/>
            <person name="Ciobanu D."/>
            <person name="Clum A."/>
            <person name="Salamov A."/>
            <person name="Andreopoulos B."/>
            <person name="Cheng J.F."/>
            <person name="Woyke T."/>
            <person name="Pelin A."/>
            <person name="Henrissat B."/>
            <person name="Reynolds N.K."/>
            <person name="Benny G.L."/>
            <person name="Smith M.E."/>
            <person name="James T.Y."/>
            <person name="Grigoriev I.V."/>
        </authorList>
    </citation>
    <scope>NUCLEOTIDE SEQUENCE [LARGE SCALE GENOMIC DNA]</scope>
</reference>
<proteinExistence type="predicted"/>
<feature type="compositionally biased region" description="Pro residues" evidence="1">
    <location>
        <begin position="94"/>
        <end position="108"/>
    </location>
</feature>
<organism evidence="2 3">
    <name type="scientific">Blyttiomyces helicus</name>
    <dbReference type="NCBI Taxonomy" id="388810"/>
    <lineage>
        <taxon>Eukaryota</taxon>
        <taxon>Fungi</taxon>
        <taxon>Fungi incertae sedis</taxon>
        <taxon>Chytridiomycota</taxon>
        <taxon>Chytridiomycota incertae sedis</taxon>
        <taxon>Chytridiomycetes</taxon>
        <taxon>Chytridiomycetes incertae sedis</taxon>
        <taxon>Blyttiomyces</taxon>
    </lineage>
</organism>
<protein>
    <submittedName>
        <fullName evidence="2">Uncharacterized protein</fullName>
    </submittedName>
</protein>
<accession>A0A4P9W018</accession>